<dbReference type="Proteomes" id="UP000509704">
    <property type="component" value="Chromosome 1"/>
</dbReference>
<accession>A0A7H9AYS1</accession>
<keyword evidence="3" id="KW-1185">Reference proteome</keyword>
<protein>
    <submittedName>
        <fullName evidence="2">Uncharacterized protein</fullName>
    </submittedName>
</protein>
<sequence length="180" mass="20661">METRSKSFQNCTEAEIPGYNDCPSFLFQVNKAAAKTGRRNQIVTEVRDVSGNTKASTLPPPPLASRRSRRNLPIESEKSEPDLSTLSYEEVLSRVESLCSFKSRLPTQEFDFYRRKIKTNMTKNLEIESVRQVLTMVFEESSDKHKGQLVLREWLTSDTSISNWCPAFLKIYENAIEDDL</sequence>
<dbReference type="EMBL" id="CP058604">
    <property type="protein sequence ID" value="QLG70722.1"/>
    <property type="molecule type" value="Genomic_DNA"/>
</dbReference>
<reference evidence="2 3" key="1">
    <citation type="submission" date="2020-07" db="EMBL/GenBank/DDBJ databases">
        <title>The yeast mating-type switching endonuclease HO is a domesticated member of an unorthodox homing genetic element family.</title>
        <authorList>
            <person name="Coughlan A.Y."/>
            <person name="Lombardi L."/>
            <person name="Braun-Galleani S."/>
            <person name="Martos A.R."/>
            <person name="Galeote V."/>
            <person name="Bigey F."/>
            <person name="Dequin S."/>
            <person name="Byrne K.P."/>
            <person name="Wolfe K.H."/>
        </authorList>
    </citation>
    <scope>NUCLEOTIDE SEQUENCE [LARGE SCALE GENOMIC DNA]</scope>
    <source>
        <strain evidence="2 3">NRRL Y-6702</strain>
    </source>
</reference>
<evidence type="ECO:0000313" key="2">
    <source>
        <dbReference type="EMBL" id="QLG70722.1"/>
    </source>
</evidence>
<evidence type="ECO:0000313" key="3">
    <source>
        <dbReference type="Proteomes" id="UP000509704"/>
    </source>
</evidence>
<dbReference type="RefSeq" id="XP_037142450.1">
    <property type="nucleotide sequence ID" value="XM_037286555.1"/>
</dbReference>
<evidence type="ECO:0000256" key="1">
    <source>
        <dbReference type="SAM" id="MobiDB-lite"/>
    </source>
</evidence>
<dbReference type="KEGG" id="zmk:HG535_0A06640"/>
<dbReference type="OrthoDB" id="4090463at2759"/>
<organism evidence="2 3">
    <name type="scientific">Zygotorulaspora mrakii</name>
    <name type="common">Zygosaccharomyces mrakii</name>
    <dbReference type="NCBI Taxonomy" id="42260"/>
    <lineage>
        <taxon>Eukaryota</taxon>
        <taxon>Fungi</taxon>
        <taxon>Dikarya</taxon>
        <taxon>Ascomycota</taxon>
        <taxon>Saccharomycotina</taxon>
        <taxon>Saccharomycetes</taxon>
        <taxon>Saccharomycetales</taxon>
        <taxon>Saccharomycetaceae</taxon>
        <taxon>Zygotorulaspora</taxon>
    </lineage>
</organism>
<gene>
    <name evidence="2" type="ORF">HG535_0A06640</name>
</gene>
<dbReference type="GeneID" id="59234358"/>
<proteinExistence type="predicted"/>
<feature type="region of interest" description="Disordered" evidence="1">
    <location>
        <begin position="47"/>
        <end position="81"/>
    </location>
</feature>
<name>A0A7H9AYS1_ZYGMR</name>
<dbReference type="AlphaFoldDB" id="A0A7H9AYS1"/>